<dbReference type="PROSITE" id="PS00072">
    <property type="entry name" value="ACYL_COA_DH_1"/>
    <property type="match status" value="1"/>
</dbReference>
<dbReference type="AlphaFoldDB" id="A0A2S6AWJ4"/>
<dbReference type="GO" id="GO:0050660">
    <property type="term" value="F:flavin adenine dinucleotide binding"/>
    <property type="evidence" value="ECO:0007669"/>
    <property type="project" value="InterPro"/>
</dbReference>
<accession>A0A2S6AWJ4</accession>
<evidence type="ECO:0000313" key="11">
    <source>
        <dbReference type="Proteomes" id="UP000239874"/>
    </source>
</evidence>
<evidence type="ECO:0000256" key="1">
    <source>
        <dbReference type="ARBA" id="ARBA00001974"/>
    </source>
</evidence>
<name>A0A2S6AWJ4_9NOCA</name>
<dbReference type="SUPFAM" id="SSF56645">
    <property type="entry name" value="Acyl-CoA dehydrogenase NM domain-like"/>
    <property type="match status" value="1"/>
</dbReference>
<dbReference type="InterPro" id="IPR037069">
    <property type="entry name" value="AcylCoA_DH/ox_N_sf"/>
</dbReference>
<protein>
    <submittedName>
        <fullName evidence="10">Acyl-CoA dehydrogenase</fullName>
    </submittedName>
</protein>
<comment type="caution">
    <text evidence="10">The sequence shown here is derived from an EMBL/GenBank/DDBJ whole genome shotgun (WGS) entry which is preliminary data.</text>
</comment>
<evidence type="ECO:0000256" key="5">
    <source>
        <dbReference type="ARBA" id="ARBA00023002"/>
    </source>
</evidence>
<evidence type="ECO:0000256" key="6">
    <source>
        <dbReference type="RuleBase" id="RU362125"/>
    </source>
</evidence>
<dbReference type="Pfam" id="PF02770">
    <property type="entry name" value="Acyl-CoA_dh_M"/>
    <property type="match status" value="1"/>
</dbReference>
<dbReference type="Pfam" id="PF00441">
    <property type="entry name" value="Acyl-CoA_dh_1"/>
    <property type="match status" value="1"/>
</dbReference>
<evidence type="ECO:0000259" key="7">
    <source>
        <dbReference type="Pfam" id="PF00441"/>
    </source>
</evidence>
<dbReference type="InterPro" id="IPR013786">
    <property type="entry name" value="AcylCoA_DH/ox_N"/>
</dbReference>
<dbReference type="GO" id="GO:0005886">
    <property type="term" value="C:plasma membrane"/>
    <property type="evidence" value="ECO:0007669"/>
    <property type="project" value="TreeGrafter"/>
</dbReference>
<evidence type="ECO:0000313" key="10">
    <source>
        <dbReference type="EMBL" id="PPJ39554.1"/>
    </source>
</evidence>
<dbReference type="PANTHER" id="PTHR43292">
    <property type="entry name" value="ACYL-COA DEHYDROGENASE"/>
    <property type="match status" value="1"/>
</dbReference>
<dbReference type="Gene3D" id="1.20.140.10">
    <property type="entry name" value="Butyryl-CoA Dehydrogenase, subunit A, domain 3"/>
    <property type="match status" value="1"/>
</dbReference>
<dbReference type="FunFam" id="2.40.110.10:FF:000011">
    <property type="entry name" value="Acyl-CoA dehydrogenase FadE34"/>
    <property type="match status" value="1"/>
</dbReference>
<keyword evidence="5 6" id="KW-0560">Oxidoreductase</keyword>
<keyword evidence="4 6" id="KW-0274">FAD</keyword>
<dbReference type="Proteomes" id="UP000239874">
    <property type="component" value="Unassembled WGS sequence"/>
</dbReference>
<sequence>MRFGATELTPEERSLQREVREFLEAELADTGFEPGLGMDAGADRDFSRKLGERGWLGMALPKEYGGSERSAVDRFIVTEELLVRGAPIGHHWVADRQSGAVIEKFGTPEQKERFLPGICRGELGFSIGLSEPDAGSDLAAVRTRAVKTDGGWLLAGRKVWTTGAHRNQWMIALCRTSDEGDPHAGLTQFLVDLTSPGLRIDPIRLLDGSAEFNDIVFDDVFVPDELVLGETGQGWRQTTAELAFERGGPDRFLSTYPVLTALLEEGFPGSDATAARIALGRMTAQWWVLHNMSLSLARAMDAGESPVLQAALLKEMGTRFEQDLVTMLLDLVDTEPVTDSPSRFERLLAAALLTRPVFTIRGGTSEILRSVVAKGMTR</sequence>
<evidence type="ECO:0000259" key="8">
    <source>
        <dbReference type="Pfam" id="PF02770"/>
    </source>
</evidence>
<reference evidence="10 11" key="1">
    <citation type="submission" date="2018-02" db="EMBL/GenBank/DDBJ databases">
        <title>8 Nocardia nova and 1 Nocardia cyriacigeorgica strain used for evolution to TMP-SMX.</title>
        <authorList>
            <person name="Mehta H."/>
            <person name="Weng J."/>
            <person name="Shamoo Y."/>
        </authorList>
    </citation>
    <scope>NUCLEOTIDE SEQUENCE [LARGE SCALE GENOMIC DNA]</scope>
    <source>
        <strain evidence="10 11">MDA3139</strain>
    </source>
</reference>
<proteinExistence type="inferred from homology"/>
<dbReference type="InterPro" id="IPR009100">
    <property type="entry name" value="AcylCoA_DH/oxidase_NM_dom_sf"/>
</dbReference>
<dbReference type="InterPro" id="IPR036250">
    <property type="entry name" value="AcylCo_DH-like_C"/>
</dbReference>
<keyword evidence="3 6" id="KW-0285">Flavoprotein</keyword>
<evidence type="ECO:0000256" key="3">
    <source>
        <dbReference type="ARBA" id="ARBA00022630"/>
    </source>
</evidence>
<dbReference type="InterPro" id="IPR006089">
    <property type="entry name" value="Acyl-CoA_DH_CS"/>
</dbReference>
<dbReference type="InterPro" id="IPR046373">
    <property type="entry name" value="Acyl-CoA_Oxase/DH_mid-dom_sf"/>
</dbReference>
<evidence type="ECO:0000259" key="9">
    <source>
        <dbReference type="Pfam" id="PF02771"/>
    </source>
</evidence>
<dbReference type="InterPro" id="IPR009075">
    <property type="entry name" value="AcylCo_DH/oxidase_C"/>
</dbReference>
<evidence type="ECO:0000256" key="4">
    <source>
        <dbReference type="ARBA" id="ARBA00022827"/>
    </source>
</evidence>
<dbReference type="InterPro" id="IPR006091">
    <property type="entry name" value="Acyl-CoA_Oxase/DH_mid-dom"/>
</dbReference>
<dbReference type="GO" id="GO:0003995">
    <property type="term" value="F:acyl-CoA dehydrogenase activity"/>
    <property type="evidence" value="ECO:0007669"/>
    <property type="project" value="InterPro"/>
</dbReference>
<dbReference type="InterPro" id="IPR052161">
    <property type="entry name" value="Mycobact_Acyl-CoA_DH"/>
</dbReference>
<dbReference type="EMBL" id="PSZC01000002">
    <property type="protein sequence ID" value="PPJ39554.1"/>
    <property type="molecule type" value="Genomic_DNA"/>
</dbReference>
<comment type="cofactor">
    <cofactor evidence="1 6">
        <name>FAD</name>
        <dbReference type="ChEBI" id="CHEBI:57692"/>
    </cofactor>
</comment>
<feature type="domain" description="Acyl-CoA dehydrogenase/oxidase C-terminal" evidence="7">
    <location>
        <begin position="272"/>
        <end position="376"/>
    </location>
</feature>
<feature type="domain" description="Acyl-CoA oxidase/dehydrogenase middle" evidence="8">
    <location>
        <begin position="127"/>
        <end position="220"/>
    </location>
</feature>
<gene>
    <name evidence="10" type="ORF">C5E45_03735</name>
</gene>
<dbReference type="Pfam" id="PF02771">
    <property type="entry name" value="Acyl-CoA_dh_N"/>
    <property type="match status" value="1"/>
</dbReference>
<dbReference type="SUPFAM" id="SSF47203">
    <property type="entry name" value="Acyl-CoA dehydrogenase C-terminal domain-like"/>
    <property type="match status" value="1"/>
</dbReference>
<dbReference type="PANTHER" id="PTHR43292:SF4">
    <property type="entry name" value="ACYL-COA DEHYDROGENASE FADE34"/>
    <property type="match status" value="1"/>
</dbReference>
<evidence type="ECO:0000256" key="2">
    <source>
        <dbReference type="ARBA" id="ARBA00009347"/>
    </source>
</evidence>
<dbReference type="Gene3D" id="1.10.540.10">
    <property type="entry name" value="Acyl-CoA dehydrogenase/oxidase, N-terminal domain"/>
    <property type="match status" value="1"/>
</dbReference>
<dbReference type="OrthoDB" id="9770681at2"/>
<organism evidence="10 11">
    <name type="scientific">Nocardia nova</name>
    <dbReference type="NCBI Taxonomy" id="37330"/>
    <lineage>
        <taxon>Bacteria</taxon>
        <taxon>Bacillati</taxon>
        <taxon>Actinomycetota</taxon>
        <taxon>Actinomycetes</taxon>
        <taxon>Mycobacteriales</taxon>
        <taxon>Nocardiaceae</taxon>
        <taxon>Nocardia</taxon>
    </lineage>
</organism>
<dbReference type="Gene3D" id="2.40.110.10">
    <property type="entry name" value="Butyryl-CoA Dehydrogenase, subunit A, domain 2"/>
    <property type="match status" value="1"/>
</dbReference>
<feature type="domain" description="Acyl-CoA dehydrogenase/oxidase N-terminal" evidence="9">
    <location>
        <begin position="9"/>
        <end position="122"/>
    </location>
</feature>
<comment type="similarity">
    <text evidence="2 6">Belongs to the acyl-CoA dehydrogenase family.</text>
</comment>